<evidence type="ECO:0008006" key="3">
    <source>
        <dbReference type="Google" id="ProtNLM"/>
    </source>
</evidence>
<proteinExistence type="predicted"/>
<dbReference type="Proteomes" id="UP001597206">
    <property type="component" value="Unassembled WGS sequence"/>
</dbReference>
<organism evidence="1 2">
    <name type="scientific">Methylophilus flavus</name>
    <dbReference type="NCBI Taxonomy" id="640084"/>
    <lineage>
        <taxon>Bacteria</taxon>
        <taxon>Pseudomonadati</taxon>
        <taxon>Pseudomonadota</taxon>
        <taxon>Betaproteobacteria</taxon>
        <taxon>Nitrosomonadales</taxon>
        <taxon>Methylophilaceae</taxon>
        <taxon>Methylophilus</taxon>
    </lineage>
</organism>
<dbReference type="EMBL" id="JBHTLN010000001">
    <property type="protein sequence ID" value="MFD1122545.1"/>
    <property type="molecule type" value="Genomic_DNA"/>
</dbReference>
<evidence type="ECO:0000313" key="2">
    <source>
        <dbReference type="Proteomes" id="UP001597206"/>
    </source>
</evidence>
<sequence length="312" mass="35839">MSQYAKISVGLHKNDLNENLRVALGHINVDMEDIKNSYLNTPNISSNRLKKLHQLLNDVHQHGIRHPSQRIHLLVLPEVSVPHSWATFITKWAREHQIGVICGLEHRIDKSKTAWNELLAALPYRATKGFKACVPIRRLKKHYSPEENHQLVNNHLNVPKLPSKSIYQLFQWRGASFAVYNCYELASLEDRSIFKAKVDFIICSEFNPDVNYFSNIVEAAARDLHCYVVQVNSAQFGDSRIVSPSKTDRLNPLRIKGGDNQTFLTMNLPLKKLRDHQRVGYGIQKDSDDYKPTPPDFSLYHTEARIKLGLKK</sequence>
<reference evidence="2" key="1">
    <citation type="journal article" date="2019" name="Int. J. Syst. Evol. Microbiol.">
        <title>The Global Catalogue of Microorganisms (GCM) 10K type strain sequencing project: providing services to taxonomists for standard genome sequencing and annotation.</title>
        <authorList>
            <consortium name="The Broad Institute Genomics Platform"/>
            <consortium name="The Broad Institute Genome Sequencing Center for Infectious Disease"/>
            <person name="Wu L."/>
            <person name="Ma J."/>
        </authorList>
    </citation>
    <scope>NUCLEOTIDE SEQUENCE [LARGE SCALE GENOMIC DNA]</scope>
    <source>
        <strain evidence="2">CCUG 58411</strain>
    </source>
</reference>
<name>A0ABW3PDY7_9PROT</name>
<gene>
    <name evidence="1" type="ORF">ACFQ2T_08530</name>
</gene>
<evidence type="ECO:0000313" key="1">
    <source>
        <dbReference type="EMBL" id="MFD1122545.1"/>
    </source>
</evidence>
<keyword evidence="2" id="KW-1185">Reference proteome</keyword>
<dbReference type="InterPro" id="IPR036526">
    <property type="entry name" value="C-N_Hydrolase_sf"/>
</dbReference>
<dbReference type="Gene3D" id="3.60.110.10">
    <property type="entry name" value="Carbon-nitrogen hydrolase"/>
    <property type="match status" value="1"/>
</dbReference>
<protein>
    <recommendedName>
        <fullName evidence="3">Carbon-nitrogen hydrolase family protein</fullName>
    </recommendedName>
</protein>
<dbReference type="RefSeq" id="WP_379033116.1">
    <property type="nucleotide sequence ID" value="NZ_JBHTLN010000001.1"/>
</dbReference>
<comment type="caution">
    <text evidence="1">The sequence shown here is derived from an EMBL/GenBank/DDBJ whole genome shotgun (WGS) entry which is preliminary data.</text>
</comment>
<accession>A0ABW3PDY7</accession>
<dbReference type="SUPFAM" id="SSF56317">
    <property type="entry name" value="Carbon-nitrogen hydrolase"/>
    <property type="match status" value="1"/>
</dbReference>